<keyword evidence="5 7" id="KW-1133">Transmembrane helix</keyword>
<evidence type="ECO:0000256" key="2">
    <source>
        <dbReference type="ARBA" id="ARBA00022475"/>
    </source>
</evidence>
<evidence type="ECO:0000256" key="7">
    <source>
        <dbReference type="SAM" id="Phobius"/>
    </source>
</evidence>
<evidence type="ECO:0000313" key="8">
    <source>
        <dbReference type="EMBL" id="RXZ57939.1"/>
    </source>
</evidence>
<name>A0A4Q2K526_9FIRM</name>
<evidence type="ECO:0008006" key="10">
    <source>
        <dbReference type="Google" id="ProtNLM"/>
    </source>
</evidence>
<keyword evidence="3" id="KW-0808">Transferase</keyword>
<gene>
    <name evidence="8" type="ORF">ESZ91_11355</name>
</gene>
<keyword evidence="9" id="KW-1185">Reference proteome</keyword>
<accession>A0A4Q2K526</accession>
<keyword evidence="2" id="KW-1003">Cell membrane</keyword>
<comment type="caution">
    <text evidence="8">The sequence shown here is derived from an EMBL/GenBank/DDBJ whole genome shotgun (WGS) entry which is preliminary data.</text>
</comment>
<evidence type="ECO:0000256" key="6">
    <source>
        <dbReference type="ARBA" id="ARBA00023136"/>
    </source>
</evidence>
<organism evidence="8 9">
    <name type="scientific">Candidatus Borkfalkia ceftriaxoniphila</name>
    <dbReference type="NCBI Taxonomy" id="2508949"/>
    <lineage>
        <taxon>Bacteria</taxon>
        <taxon>Bacillati</taxon>
        <taxon>Bacillota</taxon>
        <taxon>Clostridia</taxon>
        <taxon>Christensenellales</taxon>
        <taxon>Christensenellaceae</taxon>
        <taxon>Candidatus Borkfalkia</taxon>
    </lineage>
</organism>
<evidence type="ECO:0000256" key="4">
    <source>
        <dbReference type="ARBA" id="ARBA00022692"/>
    </source>
</evidence>
<feature type="transmembrane region" description="Helical" evidence="7">
    <location>
        <begin position="117"/>
        <end position="135"/>
    </location>
</feature>
<feature type="transmembrane region" description="Helical" evidence="7">
    <location>
        <begin position="12"/>
        <end position="33"/>
    </location>
</feature>
<evidence type="ECO:0000256" key="5">
    <source>
        <dbReference type="ARBA" id="ARBA00022989"/>
    </source>
</evidence>
<dbReference type="EMBL" id="SDOZ01000005">
    <property type="protein sequence ID" value="RXZ57939.1"/>
    <property type="molecule type" value="Genomic_DNA"/>
</dbReference>
<evidence type="ECO:0000256" key="1">
    <source>
        <dbReference type="ARBA" id="ARBA00007150"/>
    </source>
</evidence>
<dbReference type="Pfam" id="PF01790">
    <property type="entry name" value="LGT"/>
    <property type="match status" value="1"/>
</dbReference>
<dbReference type="GO" id="GO:0008961">
    <property type="term" value="F:phosphatidylglycerol-prolipoprotein diacylglyceryl transferase activity"/>
    <property type="evidence" value="ECO:0007669"/>
    <property type="project" value="InterPro"/>
</dbReference>
<feature type="transmembrane region" description="Helical" evidence="7">
    <location>
        <begin position="84"/>
        <end position="105"/>
    </location>
</feature>
<comment type="similarity">
    <text evidence="1">Belongs to the Lgt family.</text>
</comment>
<dbReference type="PANTHER" id="PTHR30589:SF0">
    <property type="entry name" value="PHOSPHATIDYLGLYCEROL--PROLIPOPROTEIN DIACYLGLYCERYL TRANSFERASE"/>
    <property type="match status" value="1"/>
</dbReference>
<evidence type="ECO:0000256" key="3">
    <source>
        <dbReference type="ARBA" id="ARBA00022679"/>
    </source>
</evidence>
<keyword evidence="4 7" id="KW-0812">Transmembrane</keyword>
<dbReference type="InterPro" id="IPR001640">
    <property type="entry name" value="Lgt"/>
</dbReference>
<dbReference type="GO" id="GO:0005886">
    <property type="term" value="C:plasma membrane"/>
    <property type="evidence" value="ECO:0007669"/>
    <property type="project" value="InterPro"/>
</dbReference>
<dbReference type="OrthoDB" id="871140at2"/>
<feature type="transmembrane region" description="Helical" evidence="7">
    <location>
        <begin position="179"/>
        <end position="197"/>
    </location>
</feature>
<feature type="transmembrane region" description="Helical" evidence="7">
    <location>
        <begin position="45"/>
        <end position="64"/>
    </location>
</feature>
<keyword evidence="6 7" id="KW-0472">Membrane</keyword>
<proteinExistence type="inferred from homology"/>
<evidence type="ECO:0000313" key="9">
    <source>
        <dbReference type="Proteomes" id="UP000291269"/>
    </source>
</evidence>
<dbReference type="RefSeq" id="WP_129227375.1">
    <property type="nucleotide sequence ID" value="NZ_SDOZ01000005.1"/>
</dbReference>
<feature type="transmembrane region" description="Helical" evidence="7">
    <location>
        <begin position="204"/>
        <end position="221"/>
    </location>
</feature>
<reference evidence="8 9" key="1">
    <citation type="journal article" date="2019" name="Gut">
        <title>Antibiotics-induced monodominance of a novel gut bacterial order.</title>
        <authorList>
            <person name="Hildebrand F."/>
            <person name="Moitinho-Silva L."/>
            <person name="Blasche S."/>
            <person name="Jahn M.T."/>
            <person name="Gossmann T.I."/>
            <person name="Heuerta-Cepas J."/>
            <person name="Hercog R."/>
            <person name="Luetge M."/>
            <person name="Bahram M."/>
            <person name="Pryszlak A."/>
            <person name="Alves R.J."/>
            <person name="Waszak S.M."/>
            <person name="Zhu A."/>
            <person name="Ye L."/>
            <person name="Costea P.I."/>
            <person name="Aalvink S."/>
            <person name="Belzer C."/>
            <person name="Forslund S.K."/>
            <person name="Sunagawa S."/>
            <person name="Hentschel U."/>
            <person name="Merten C."/>
            <person name="Patil K.R."/>
            <person name="Benes V."/>
            <person name="Bork P."/>
        </authorList>
    </citation>
    <scope>NUCLEOTIDE SEQUENCE [LARGE SCALE GENOMIC DNA]</scope>
    <source>
        <strain evidence="8 9">HDS1380</strain>
    </source>
</reference>
<protein>
    <recommendedName>
        <fullName evidence="10">Prolipoprotein diacylglyceryl transferase</fullName>
    </recommendedName>
</protein>
<feature type="transmembrane region" description="Helical" evidence="7">
    <location>
        <begin position="233"/>
        <end position="254"/>
    </location>
</feature>
<dbReference type="Proteomes" id="UP000291269">
    <property type="component" value="Unassembled WGS sequence"/>
</dbReference>
<dbReference type="PANTHER" id="PTHR30589">
    <property type="entry name" value="PROLIPOPROTEIN DIACYLGLYCERYL TRANSFERASE"/>
    <property type="match status" value="1"/>
</dbReference>
<dbReference type="GO" id="GO:0042158">
    <property type="term" value="P:lipoprotein biosynthetic process"/>
    <property type="evidence" value="ECO:0007669"/>
    <property type="project" value="InterPro"/>
</dbReference>
<dbReference type="AlphaFoldDB" id="A0A4Q2K526"/>
<sequence length="264" mass="29333">MYPYDFLFDGFNLYVLFITLGVIAALVVFRILADKNKFPAGLQNLVLIGAVISVVVGYCFAVLFQGVYNAFETGKFVINGSTGATFYGGLIGGAGIMLLIYFLGGKLILKNDDNKKYFSMFLQIGVCCVAVAHGFGRIGCLTAGCCHGHETDAWYGINQYMYTDAGGHEVWKKVVPLQLFEALFLFALGALMFYLAWKGKKYNFPVYTIGYGVWRFIIEFFRADDRGETLFKLLTPSQLTALILILAGIAYLLVPVIRKKIKKT</sequence>